<dbReference type="Pfam" id="PF01614">
    <property type="entry name" value="IclR_C"/>
    <property type="match status" value="1"/>
</dbReference>
<evidence type="ECO:0000256" key="1">
    <source>
        <dbReference type="ARBA" id="ARBA00023015"/>
    </source>
</evidence>
<evidence type="ECO:0000259" key="4">
    <source>
        <dbReference type="PROSITE" id="PS51077"/>
    </source>
</evidence>
<dbReference type="GO" id="GO:0003700">
    <property type="term" value="F:DNA-binding transcription factor activity"/>
    <property type="evidence" value="ECO:0007669"/>
    <property type="project" value="TreeGrafter"/>
</dbReference>
<dbReference type="InterPro" id="IPR050707">
    <property type="entry name" value="HTH_MetabolicPath_Reg"/>
</dbReference>
<dbReference type="InterPro" id="IPR005471">
    <property type="entry name" value="Tscrpt_reg_IclR_N"/>
</dbReference>
<gene>
    <name evidence="6" type="ORF">BOO69_02750</name>
</gene>
<proteinExistence type="predicted"/>
<evidence type="ECO:0000259" key="5">
    <source>
        <dbReference type="PROSITE" id="PS51078"/>
    </source>
</evidence>
<dbReference type="STRING" id="1917485.BOO69_02750"/>
<accession>A0A1J0WE49</accession>
<dbReference type="Gene3D" id="3.30.450.40">
    <property type="match status" value="1"/>
</dbReference>
<dbReference type="OrthoDB" id="9807558at2"/>
<keyword evidence="2" id="KW-0238">DNA-binding</keyword>
<keyword evidence="7" id="KW-1185">Reference proteome</keyword>
<organism evidence="6 7">
    <name type="scientific">Sulfitobacter alexandrii</name>
    <dbReference type="NCBI Taxonomy" id="1917485"/>
    <lineage>
        <taxon>Bacteria</taxon>
        <taxon>Pseudomonadati</taxon>
        <taxon>Pseudomonadota</taxon>
        <taxon>Alphaproteobacteria</taxon>
        <taxon>Rhodobacterales</taxon>
        <taxon>Roseobacteraceae</taxon>
        <taxon>Sulfitobacter</taxon>
    </lineage>
</organism>
<dbReference type="PANTHER" id="PTHR30136:SF23">
    <property type="entry name" value="DNA-BINDING TRANSCRIPTIONAL ACTIVATOR MHPR"/>
    <property type="match status" value="1"/>
</dbReference>
<dbReference type="InterPro" id="IPR029016">
    <property type="entry name" value="GAF-like_dom_sf"/>
</dbReference>
<dbReference type="Pfam" id="PF09339">
    <property type="entry name" value="HTH_IclR"/>
    <property type="match status" value="1"/>
</dbReference>
<dbReference type="KEGG" id="suam:BOO69_02750"/>
<dbReference type="InterPro" id="IPR014757">
    <property type="entry name" value="Tscrpt_reg_IclR_C"/>
</dbReference>
<dbReference type="InterPro" id="IPR036388">
    <property type="entry name" value="WH-like_DNA-bd_sf"/>
</dbReference>
<dbReference type="GO" id="GO:0003677">
    <property type="term" value="F:DNA binding"/>
    <property type="evidence" value="ECO:0007669"/>
    <property type="project" value="UniProtKB-KW"/>
</dbReference>
<feature type="domain" description="IclR-ED" evidence="5">
    <location>
        <begin position="68"/>
        <end position="253"/>
    </location>
</feature>
<dbReference type="AlphaFoldDB" id="A0A1J0WE49"/>
<dbReference type="Gene3D" id="1.10.10.10">
    <property type="entry name" value="Winged helix-like DNA-binding domain superfamily/Winged helix DNA-binding domain"/>
    <property type="match status" value="1"/>
</dbReference>
<dbReference type="PANTHER" id="PTHR30136">
    <property type="entry name" value="HELIX-TURN-HELIX TRANSCRIPTIONAL REGULATOR, ICLR FAMILY"/>
    <property type="match status" value="1"/>
</dbReference>
<protein>
    <submittedName>
        <fullName evidence="6">Transcriptional regulator</fullName>
    </submittedName>
</protein>
<keyword evidence="3" id="KW-0804">Transcription</keyword>
<dbReference type="SUPFAM" id="SSF55781">
    <property type="entry name" value="GAF domain-like"/>
    <property type="match status" value="1"/>
</dbReference>
<evidence type="ECO:0000313" key="6">
    <source>
        <dbReference type="EMBL" id="APE42456.1"/>
    </source>
</evidence>
<keyword evidence="1" id="KW-0805">Transcription regulation</keyword>
<dbReference type="GO" id="GO:0045892">
    <property type="term" value="P:negative regulation of DNA-templated transcription"/>
    <property type="evidence" value="ECO:0007669"/>
    <property type="project" value="TreeGrafter"/>
</dbReference>
<dbReference type="InterPro" id="IPR036390">
    <property type="entry name" value="WH_DNA-bd_sf"/>
</dbReference>
<dbReference type="EMBL" id="CP018076">
    <property type="protein sequence ID" value="APE42456.1"/>
    <property type="molecule type" value="Genomic_DNA"/>
</dbReference>
<dbReference type="SMART" id="SM00346">
    <property type="entry name" value="HTH_ICLR"/>
    <property type="match status" value="1"/>
</dbReference>
<reference evidence="6 7" key="1">
    <citation type="submission" date="2016-11" db="EMBL/GenBank/DDBJ databases">
        <title>Complete genome sequence of Sulfitobacter sp. AM1-D1, a toxic bacteria associated with marine dinoflagellate Alexandrium minutum in East China Sea.</title>
        <authorList>
            <person name="Yang Q."/>
            <person name="Zhang X."/>
            <person name="Tian X."/>
        </authorList>
    </citation>
    <scope>NUCLEOTIDE SEQUENCE [LARGE SCALE GENOMIC DNA]</scope>
    <source>
        <strain evidence="6 7">AM1-D1</strain>
    </source>
</reference>
<evidence type="ECO:0000256" key="2">
    <source>
        <dbReference type="ARBA" id="ARBA00023125"/>
    </source>
</evidence>
<dbReference type="PROSITE" id="PS51078">
    <property type="entry name" value="ICLR_ED"/>
    <property type="match status" value="1"/>
</dbReference>
<sequence>MSDSTIRSLKRGVSVLQTINQNNGLKPSEIAAATGIPRASVYRLLETLEEMELVIRDRSSEKWRPTLHTKSLSSGFRDEDWVCQVAIPKMIQLGRRILWPIDLMTMREYRMEVRESTHSISPYAVNHGMVGRKLPIPETASGRAHLAFLPPEESEEIVRIIAEERNEPLPLILRDGPLARVLEQTRQLGVGFRREDYVSETESLSAPIYHHGKVVAAITIIWASTAMRFDRAYDLYHQDLLATAGAISGEISALAGVTQMDEPRA</sequence>
<evidence type="ECO:0000313" key="7">
    <source>
        <dbReference type="Proteomes" id="UP000181897"/>
    </source>
</evidence>
<dbReference type="PROSITE" id="PS51077">
    <property type="entry name" value="HTH_ICLR"/>
    <property type="match status" value="1"/>
</dbReference>
<name>A0A1J0WE49_9RHOB</name>
<evidence type="ECO:0000256" key="3">
    <source>
        <dbReference type="ARBA" id="ARBA00023163"/>
    </source>
</evidence>
<dbReference type="SUPFAM" id="SSF46785">
    <property type="entry name" value="Winged helix' DNA-binding domain"/>
    <property type="match status" value="1"/>
</dbReference>
<dbReference type="Proteomes" id="UP000181897">
    <property type="component" value="Chromosome"/>
</dbReference>
<feature type="domain" description="HTH iclR-type" evidence="4">
    <location>
        <begin position="6"/>
        <end position="67"/>
    </location>
</feature>